<name>A0ABQ3NNK6_STRVG</name>
<reference evidence="3" key="1">
    <citation type="submission" date="2020-09" db="EMBL/GenBank/DDBJ databases">
        <title>Whole genome shotgun sequence of Streptomyces cinnamonensis NBRC 15873.</title>
        <authorList>
            <person name="Komaki H."/>
            <person name="Tamura T."/>
        </authorList>
    </citation>
    <scope>NUCLEOTIDE SEQUENCE [LARGE SCALE GENOMIC DNA]</scope>
    <source>
        <strain evidence="3">NBRC 15873</strain>
    </source>
</reference>
<feature type="domain" description="VOC" evidence="1">
    <location>
        <begin position="14"/>
        <end position="139"/>
    </location>
</feature>
<dbReference type="Gene3D" id="3.10.180.10">
    <property type="entry name" value="2,3-Dihydroxybiphenyl 1,2-Dioxygenase, domain 1"/>
    <property type="match status" value="1"/>
</dbReference>
<keyword evidence="3" id="KW-1185">Reference proteome</keyword>
<dbReference type="InterPro" id="IPR041581">
    <property type="entry name" value="Glyoxalase_6"/>
</dbReference>
<protein>
    <submittedName>
        <fullName evidence="2">Extradiol dioxygenase</fullName>
    </submittedName>
</protein>
<comment type="caution">
    <text evidence="2">The sequence shown here is derived from an EMBL/GenBank/DDBJ whole genome shotgun (WGS) entry which is preliminary data.</text>
</comment>
<dbReference type="GO" id="GO:0051213">
    <property type="term" value="F:dioxygenase activity"/>
    <property type="evidence" value="ECO:0007669"/>
    <property type="project" value="UniProtKB-KW"/>
</dbReference>
<dbReference type="PANTHER" id="PTHR35908">
    <property type="entry name" value="HYPOTHETICAL FUSION PROTEIN"/>
    <property type="match status" value="1"/>
</dbReference>
<evidence type="ECO:0000313" key="2">
    <source>
        <dbReference type="EMBL" id="GHI14367.1"/>
    </source>
</evidence>
<evidence type="ECO:0000259" key="1">
    <source>
        <dbReference type="PROSITE" id="PS51819"/>
    </source>
</evidence>
<dbReference type="CDD" id="cd06587">
    <property type="entry name" value="VOC"/>
    <property type="match status" value="1"/>
</dbReference>
<keyword evidence="2" id="KW-0560">Oxidoreductase</keyword>
<gene>
    <name evidence="2" type="ORF">Scinn_38300</name>
</gene>
<accession>A0ABQ3NNK6</accession>
<dbReference type="PANTHER" id="PTHR35908:SF1">
    <property type="entry name" value="CONSERVED PROTEIN"/>
    <property type="match status" value="1"/>
</dbReference>
<dbReference type="Pfam" id="PF18029">
    <property type="entry name" value="Glyoxalase_6"/>
    <property type="match status" value="1"/>
</dbReference>
<evidence type="ECO:0000313" key="3">
    <source>
        <dbReference type="Proteomes" id="UP000660554"/>
    </source>
</evidence>
<keyword evidence="2" id="KW-0223">Dioxygenase</keyword>
<dbReference type="Proteomes" id="UP000660554">
    <property type="component" value="Unassembled WGS sequence"/>
</dbReference>
<sequence length="153" mass="16253">MTTQGTRGGMTVLKTSVIVLDCAEPEPLARFYAQLLGASAGPATDDGELFLVTGRAGPLLGVRRDPHRATPSWPLPEGSQEVHLRILVAQGALDEAEREAVALGARPVAAEEDGTRPDNRTTLRRYADPAGHAFVLAAVREDPARPPGALSRR</sequence>
<dbReference type="InterPro" id="IPR029068">
    <property type="entry name" value="Glyas_Bleomycin-R_OHBP_Dase"/>
</dbReference>
<dbReference type="PROSITE" id="PS51819">
    <property type="entry name" value="VOC"/>
    <property type="match status" value="1"/>
</dbReference>
<dbReference type="EMBL" id="BNDV01000008">
    <property type="protein sequence ID" value="GHI14367.1"/>
    <property type="molecule type" value="Genomic_DNA"/>
</dbReference>
<proteinExistence type="predicted"/>
<organism evidence="2 3">
    <name type="scientific">Streptomyces virginiae</name>
    <name type="common">Streptomyces cinnamonensis</name>
    <dbReference type="NCBI Taxonomy" id="1961"/>
    <lineage>
        <taxon>Bacteria</taxon>
        <taxon>Bacillati</taxon>
        <taxon>Actinomycetota</taxon>
        <taxon>Actinomycetes</taxon>
        <taxon>Kitasatosporales</taxon>
        <taxon>Streptomycetaceae</taxon>
        <taxon>Streptomyces</taxon>
    </lineage>
</organism>
<dbReference type="InterPro" id="IPR037523">
    <property type="entry name" value="VOC_core"/>
</dbReference>
<dbReference type="SUPFAM" id="SSF54593">
    <property type="entry name" value="Glyoxalase/Bleomycin resistance protein/Dihydroxybiphenyl dioxygenase"/>
    <property type="match status" value="1"/>
</dbReference>